<dbReference type="CDD" id="cd11614">
    <property type="entry name" value="SAF_CpaB_FlgA_like"/>
    <property type="match status" value="1"/>
</dbReference>
<dbReference type="Pfam" id="PF13144">
    <property type="entry name" value="ChapFlgA"/>
    <property type="match status" value="1"/>
</dbReference>
<dbReference type="Gene3D" id="2.30.30.760">
    <property type="match status" value="1"/>
</dbReference>
<dbReference type="GO" id="GO:0042597">
    <property type="term" value="C:periplasmic space"/>
    <property type="evidence" value="ECO:0007669"/>
    <property type="project" value="UniProtKB-SubCell"/>
</dbReference>
<dbReference type="InterPro" id="IPR017585">
    <property type="entry name" value="SAF_FlgA"/>
</dbReference>
<dbReference type="Gene3D" id="3.90.1210.10">
    <property type="entry name" value="Antifreeze-like/N-acetylneuraminic acid synthase C-terminal domain"/>
    <property type="match status" value="1"/>
</dbReference>
<dbReference type="SMART" id="SM00858">
    <property type="entry name" value="SAF"/>
    <property type="match status" value="1"/>
</dbReference>
<feature type="signal peptide" evidence="4">
    <location>
        <begin position="1"/>
        <end position="21"/>
    </location>
</feature>
<keyword evidence="6" id="KW-0966">Cell projection</keyword>
<dbReference type="OrthoDB" id="8561436at2"/>
<dbReference type="PANTHER" id="PTHR36307:SF1">
    <property type="entry name" value="FLAGELLA BASAL BODY P-RING FORMATION PROTEIN FLGA"/>
    <property type="match status" value="1"/>
</dbReference>
<dbReference type="KEGG" id="pus:CKA81_03005"/>
<dbReference type="AlphaFoldDB" id="A0A410G9G3"/>
<comment type="similarity">
    <text evidence="4">Belongs to the FlgA family.</text>
</comment>
<organism evidence="6 7">
    <name type="scientific">Pollutimonas thiosulfatoxidans</name>
    <dbReference type="NCBI Taxonomy" id="2028345"/>
    <lineage>
        <taxon>Bacteria</taxon>
        <taxon>Pseudomonadati</taxon>
        <taxon>Pseudomonadota</taxon>
        <taxon>Betaproteobacteria</taxon>
        <taxon>Burkholderiales</taxon>
        <taxon>Alcaligenaceae</taxon>
        <taxon>Pollutimonas</taxon>
    </lineage>
</organism>
<keyword evidence="6" id="KW-0282">Flagellum</keyword>
<protein>
    <recommendedName>
        <fullName evidence="4">Flagella basal body P-ring formation protein FlgA</fullName>
    </recommendedName>
</protein>
<dbReference type="Pfam" id="PF17656">
    <property type="entry name" value="ChapFlgA_N"/>
    <property type="match status" value="1"/>
</dbReference>
<keyword evidence="4" id="KW-1005">Bacterial flagellum biogenesis</keyword>
<evidence type="ECO:0000259" key="5">
    <source>
        <dbReference type="SMART" id="SM00858"/>
    </source>
</evidence>
<keyword evidence="2 4" id="KW-0732">Signal</keyword>
<accession>A0A410G9G3</accession>
<evidence type="ECO:0000256" key="1">
    <source>
        <dbReference type="ARBA" id="ARBA00004418"/>
    </source>
</evidence>
<name>A0A410G9G3_9BURK</name>
<keyword evidence="7" id="KW-1185">Reference proteome</keyword>
<keyword evidence="6" id="KW-0969">Cilium</keyword>
<dbReference type="GO" id="GO:0044780">
    <property type="term" value="P:bacterial-type flagellum assembly"/>
    <property type="evidence" value="ECO:0007669"/>
    <property type="project" value="InterPro"/>
</dbReference>
<dbReference type="RefSeq" id="WP_128353978.1">
    <property type="nucleotide sequence ID" value="NZ_CP022987.1"/>
</dbReference>
<dbReference type="InterPro" id="IPR041231">
    <property type="entry name" value="FlgA_N"/>
</dbReference>
<proteinExistence type="inferred from homology"/>
<feature type="domain" description="SAF" evidence="5">
    <location>
        <begin position="112"/>
        <end position="174"/>
    </location>
</feature>
<sequence length="236" mass="25318">MQKLWLVLALSLMPALSSTHAAQSAVRSVPIQDPAIVAAEVEDFLRSQASTYPGSVEVTVEAPRIQRQQACDQLQAHLPTGQRLRSRMTISVRCVSPVVWTTYVQATLSIQGYYYVANRNIESGDVISLDDLGAREGDILRLANNIVFDPSQAVGYIASQRIAAGGPIKSSALRNPDSIQRGQMVRTEARGRGFVATGEGQALQSGAPGTQIQVRASSGQIVSGMVVNANTVRILM</sequence>
<feature type="chain" id="PRO_5018820531" description="Flagella basal body P-ring formation protein FlgA" evidence="4">
    <location>
        <begin position="22"/>
        <end position="236"/>
    </location>
</feature>
<evidence type="ECO:0000256" key="2">
    <source>
        <dbReference type="ARBA" id="ARBA00022729"/>
    </source>
</evidence>
<evidence type="ECO:0000256" key="4">
    <source>
        <dbReference type="RuleBase" id="RU362063"/>
    </source>
</evidence>
<comment type="subcellular location">
    <subcellularLocation>
        <location evidence="1 4">Periplasm</location>
    </subcellularLocation>
</comment>
<comment type="function">
    <text evidence="4">Involved in the assembly process of the P-ring formation. It may associate with FlgF on the rod constituting a structure essential for the P-ring assembly or may act as a modulator protein for the P-ring assembly.</text>
</comment>
<evidence type="ECO:0000313" key="6">
    <source>
        <dbReference type="EMBL" id="QAA92926.1"/>
    </source>
</evidence>
<reference evidence="6 7" key="1">
    <citation type="submission" date="2017-08" db="EMBL/GenBank/DDBJ databases">
        <authorList>
            <person name="Park S.-J."/>
            <person name="Kim H."/>
        </authorList>
    </citation>
    <scope>NUCLEOTIDE SEQUENCE [LARGE SCALE GENOMIC DNA]</scope>
    <source>
        <strain evidence="7">ye3</strain>
    </source>
</reference>
<dbReference type="PANTHER" id="PTHR36307">
    <property type="entry name" value="FLAGELLA BASAL BODY P-RING FORMATION PROTEIN FLGA"/>
    <property type="match status" value="1"/>
</dbReference>
<dbReference type="InterPro" id="IPR039246">
    <property type="entry name" value="Flagellar_FlgA"/>
</dbReference>
<keyword evidence="3 4" id="KW-0574">Periplasm</keyword>
<gene>
    <name evidence="6" type="ORF">CKA81_03005</name>
</gene>
<evidence type="ECO:0000313" key="7">
    <source>
        <dbReference type="Proteomes" id="UP000283474"/>
    </source>
</evidence>
<dbReference type="EMBL" id="CP022987">
    <property type="protein sequence ID" value="QAA92926.1"/>
    <property type="molecule type" value="Genomic_DNA"/>
</dbReference>
<dbReference type="InterPro" id="IPR013974">
    <property type="entry name" value="SAF"/>
</dbReference>
<dbReference type="NCBIfam" id="TIGR03170">
    <property type="entry name" value="flgA_cterm"/>
    <property type="match status" value="1"/>
</dbReference>
<evidence type="ECO:0000256" key="3">
    <source>
        <dbReference type="ARBA" id="ARBA00022764"/>
    </source>
</evidence>
<dbReference type="Proteomes" id="UP000283474">
    <property type="component" value="Chromosome"/>
</dbReference>